<evidence type="ECO:0000313" key="7">
    <source>
        <dbReference type="EMBL" id="KAK1843673.1"/>
    </source>
</evidence>
<evidence type="ECO:0000313" key="8">
    <source>
        <dbReference type="Proteomes" id="UP001243330"/>
    </source>
</evidence>
<keyword evidence="6" id="KW-0472">Membrane</keyword>
<keyword evidence="4" id="KW-0256">Endoplasmic reticulum</keyword>
<evidence type="ECO:0000256" key="6">
    <source>
        <dbReference type="ARBA" id="ARBA00023136"/>
    </source>
</evidence>
<dbReference type="GO" id="GO:0016020">
    <property type="term" value="C:membrane"/>
    <property type="evidence" value="ECO:0007669"/>
    <property type="project" value="UniProtKB-SubCell"/>
</dbReference>
<evidence type="ECO:0000256" key="5">
    <source>
        <dbReference type="ARBA" id="ARBA00023128"/>
    </source>
</evidence>
<dbReference type="Proteomes" id="UP001243330">
    <property type="component" value="Unassembled WGS sequence"/>
</dbReference>
<gene>
    <name evidence="7" type="ORF">CCHR01_13707</name>
</gene>
<keyword evidence="5" id="KW-0496">Mitochondrion</keyword>
<dbReference type="SUPFAM" id="SSF52540">
    <property type="entry name" value="P-loop containing nucleoside triphosphate hydrolases"/>
    <property type="match status" value="1"/>
</dbReference>
<keyword evidence="8" id="KW-1185">Reference proteome</keyword>
<sequence length="571" mass="64529">IVAVHGLDGDWRGSWTVENGTYWLQDLLPQRVPEARIYSYSYDSRTRGSDHELTLGISDHGRALVSDLTIERGLTSEADSLEALLNSYMADIDHLEEQKSIELSTYAVMFLGTPHRGSEGARLAKVLTTILSIFSHTNIKPLHQMESDGEWVEELQERYNSISKSFKTVFFYETLAMPIPFGSTIVVPKASAVVPGAVDTESVPMVADHSTMVKFSSAGDANFEKVSKRLEFYSRSATQVVKKNWERWFIKKSTATFQAPDRAEDKRLEARVERVPEEFRLGVTFKTVWNQHFTGRNRTLQLIDDILRPGSHRMERKEAVLYGTGGIDARRPDTVKTSITECGNHILGHYRINGLRENPRFQFLEETIQSGHISRALSMWLGHEENDSWLSIIDNLDDPKTIDLKEILPPKAKGSVLITSRRSDLAITRNSIQVPLMEQDEAFTLLTTGIPQGPEIGTDEWRNAQAIIQRLAYLPLAISQAGAHIAMNPSEMPFAAYLDLYHRYPKEILSRKARKAAWDEKDDTVLTTWEISFEAVQNQMPEAAEVLLVSEYLAPEGISQELFTFEGFFSG</sequence>
<evidence type="ECO:0000256" key="1">
    <source>
        <dbReference type="ARBA" id="ARBA00004173"/>
    </source>
</evidence>
<dbReference type="InterPro" id="IPR027417">
    <property type="entry name" value="P-loop_NTPase"/>
</dbReference>
<dbReference type="AlphaFoldDB" id="A0AAD9A8W3"/>
<dbReference type="PANTHER" id="PTHR48182">
    <property type="entry name" value="PROTEIN SERAC1"/>
    <property type="match status" value="1"/>
</dbReference>
<dbReference type="GO" id="GO:0005739">
    <property type="term" value="C:mitochondrion"/>
    <property type="evidence" value="ECO:0007669"/>
    <property type="project" value="UniProtKB-SubCell"/>
</dbReference>
<comment type="caution">
    <text evidence="7">The sequence shown here is derived from an EMBL/GenBank/DDBJ whole genome shotgun (WGS) entry which is preliminary data.</text>
</comment>
<protein>
    <submittedName>
        <fullName evidence="7">Pfs domain-containing protein</fullName>
    </submittedName>
</protein>
<evidence type="ECO:0000256" key="4">
    <source>
        <dbReference type="ARBA" id="ARBA00022824"/>
    </source>
</evidence>
<dbReference type="EMBL" id="JAQOWY010000346">
    <property type="protein sequence ID" value="KAK1843673.1"/>
    <property type="molecule type" value="Genomic_DNA"/>
</dbReference>
<comment type="subcellular location">
    <subcellularLocation>
        <location evidence="2">Endoplasmic reticulum</location>
    </subcellularLocation>
    <subcellularLocation>
        <location evidence="3">Membrane</location>
    </subcellularLocation>
    <subcellularLocation>
        <location evidence="1">Mitochondrion</location>
    </subcellularLocation>
</comment>
<accession>A0AAD9A8W3</accession>
<name>A0AAD9A8W3_9PEZI</name>
<reference evidence="7" key="1">
    <citation type="submission" date="2023-01" db="EMBL/GenBank/DDBJ databases">
        <title>Colletotrichum chrysophilum M932 genome sequence.</title>
        <authorList>
            <person name="Baroncelli R."/>
        </authorList>
    </citation>
    <scope>NUCLEOTIDE SEQUENCE</scope>
    <source>
        <strain evidence="7">M932</strain>
    </source>
</reference>
<feature type="non-terminal residue" evidence="7">
    <location>
        <position position="571"/>
    </location>
</feature>
<evidence type="ECO:0000256" key="2">
    <source>
        <dbReference type="ARBA" id="ARBA00004240"/>
    </source>
</evidence>
<proteinExistence type="predicted"/>
<dbReference type="InterPro" id="IPR052374">
    <property type="entry name" value="SERAC1"/>
</dbReference>
<dbReference type="PANTHER" id="PTHR48182:SF2">
    <property type="entry name" value="PROTEIN SERAC1"/>
    <property type="match status" value="1"/>
</dbReference>
<organism evidence="7 8">
    <name type="scientific">Colletotrichum chrysophilum</name>
    <dbReference type="NCBI Taxonomy" id="1836956"/>
    <lineage>
        <taxon>Eukaryota</taxon>
        <taxon>Fungi</taxon>
        <taxon>Dikarya</taxon>
        <taxon>Ascomycota</taxon>
        <taxon>Pezizomycotina</taxon>
        <taxon>Sordariomycetes</taxon>
        <taxon>Hypocreomycetidae</taxon>
        <taxon>Glomerellales</taxon>
        <taxon>Glomerellaceae</taxon>
        <taxon>Colletotrichum</taxon>
        <taxon>Colletotrichum gloeosporioides species complex</taxon>
    </lineage>
</organism>
<evidence type="ECO:0000256" key="3">
    <source>
        <dbReference type="ARBA" id="ARBA00004370"/>
    </source>
</evidence>
<dbReference type="GO" id="GO:0005783">
    <property type="term" value="C:endoplasmic reticulum"/>
    <property type="evidence" value="ECO:0007669"/>
    <property type="project" value="UniProtKB-SubCell"/>
</dbReference>